<evidence type="ECO:0000313" key="5">
    <source>
        <dbReference type="EMBL" id="KAJ0974910.1"/>
    </source>
</evidence>
<dbReference type="GO" id="GO:1902387">
    <property type="term" value="F:ceramide 1-phosphate binding"/>
    <property type="evidence" value="ECO:0007669"/>
    <property type="project" value="TreeGrafter"/>
</dbReference>
<protein>
    <recommendedName>
        <fullName evidence="4">Glycolipid transfer protein domain-containing protein</fullName>
    </recommendedName>
</protein>
<dbReference type="PANTHER" id="PTHR10219:SF28">
    <property type="entry name" value="ACD11 HOMOLOG PROTEIN"/>
    <property type="match status" value="1"/>
</dbReference>
<feature type="domain" description="Glycolipid transfer protein" evidence="4">
    <location>
        <begin position="50"/>
        <end position="186"/>
    </location>
</feature>
<organism evidence="5 6">
    <name type="scientific">Dioscorea zingiberensis</name>
    <dbReference type="NCBI Taxonomy" id="325984"/>
    <lineage>
        <taxon>Eukaryota</taxon>
        <taxon>Viridiplantae</taxon>
        <taxon>Streptophyta</taxon>
        <taxon>Embryophyta</taxon>
        <taxon>Tracheophyta</taxon>
        <taxon>Spermatophyta</taxon>
        <taxon>Magnoliopsida</taxon>
        <taxon>Liliopsida</taxon>
        <taxon>Dioscoreales</taxon>
        <taxon>Dioscoreaceae</taxon>
        <taxon>Dioscorea</taxon>
    </lineage>
</organism>
<dbReference type="FunFam" id="1.10.3520.10:FF:000005">
    <property type="entry name" value="Accelerated cell death 11"/>
    <property type="match status" value="1"/>
</dbReference>
<reference evidence="5" key="1">
    <citation type="submission" date="2021-03" db="EMBL/GenBank/DDBJ databases">
        <authorList>
            <person name="Li Z."/>
            <person name="Yang C."/>
        </authorList>
    </citation>
    <scope>NUCLEOTIDE SEQUENCE</scope>
    <source>
        <strain evidence="5">Dzin_1.0</strain>
        <tissue evidence="5">Leaf</tissue>
    </source>
</reference>
<dbReference type="Proteomes" id="UP001085076">
    <property type="component" value="Miscellaneous, Linkage group lg04"/>
</dbReference>
<evidence type="ECO:0000313" key="6">
    <source>
        <dbReference type="Proteomes" id="UP001085076"/>
    </source>
</evidence>
<dbReference type="Gene3D" id="1.10.3520.10">
    <property type="entry name" value="Glycolipid transfer protein"/>
    <property type="match status" value="1"/>
</dbReference>
<accession>A0A9D5HFU2</accession>
<evidence type="ECO:0000259" key="4">
    <source>
        <dbReference type="Pfam" id="PF08718"/>
    </source>
</evidence>
<evidence type="ECO:0000256" key="1">
    <source>
        <dbReference type="ARBA" id="ARBA00007148"/>
    </source>
</evidence>
<evidence type="ECO:0000256" key="3">
    <source>
        <dbReference type="SAM" id="MobiDB-lite"/>
    </source>
</evidence>
<keyword evidence="6" id="KW-1185">Reference proteome</keyword>
<comment type="similarity">
    <text evidence="1">Belongs to the GLTP family.</text>
</comment>
<dbReference type="EMBL" id="JAGGNH010000004">
    <property type="protein sequence ID" value="KAJ0974910.1"/>
    <property type="molecule type" value="Genomic_DNA"/>
</dbReference>
<comment type="caution">
    <text evidence="5">The sequence shown here is derived from an EMBL/GenBank/DDBJ whole genome shotgun (WGS) entry which is preliminary data.</text>
</comment>
<dbReference type="SUPFAM" id="SSF110004">
    <property type="entry name" value="Glycolipid transfer protein, GLTP"/>
    <property type="match status" value="1"/>
</dbReference>
<name>A0A9D5HFU2_9LILI</name>
<dbReference type="InterPro" id="IPR036497">
    <property type="entry name" value="GLTP_sf"/>
</dbReference>
<keyword evidence="2" id="KW-0813">Transport</keyword>
<dbReference type="AlphaFoldDB" id="A0A9D5HFU2"/>
<dbReference type="OrthoDB" id="116883at2759"/>
<feature type="region of interest" description="Disordered" evidence="3">
    <location>
        <begin position="1"/>
        <end position="22"/>
    </location>
</feature>
<gene>
    <name evidence="5" type="ORF">J5N97_016875</name>
</gene>
<dbReference type="GO" id="GO:1902388">
    <property type="term" value="F:ceramide 1-phosphate transfer activity"/>
    <property type="evidence" value="ECO:0007669"/>
    <property type="project" value="TreeGrafter"/>
</dbReference>
<dbReference type="Pfam" id="PF08718">
    <property type="entry name" value="GLTP"/>
    <property type="match status" value="1"/>
</dbReference>
<dbReference type="PANTHER" id="PTHR10219">
    <property type="entry name" value="GLYCOLIPID TRANSFER PROTEIN-RELATED"/>
    <property type="match status" value="1"/>
</dbReference>
<reference evidence="5" key="2">
    <citation type="journal article" date="2022" name="Hortic Res">
        <title>The genome of Dioscorea zingiberensis sheds light on the biosynthesis, origin and evolution of the medicinally important diosgenin saponins.</title>
        <authorList>
            <person name="Li Y."/>
            <person name="Tan C."/>
            <person name="Li Z."/>
            <person name="Guo J."/>
            <person name="Li S."/>
            <person name="Chen X."/>
            <person name="Wang C."/>
            <person name="Dai X."/>
            <person name="Yang H."/>
            <person name="Song W."/>
            <person name="Hou L."/>
            <person name="Xu J."/>
            <person name="Tong Z."/>
            <person name="Xu A."/>
            <person name="Yuan X."/>
            <person name="Wang W."/>
            <person name="Yang Q."/>
            <person name="Chen L."/>
            <person name="Sun Z."/>
            <person name="Wang K."/>
            <person name="Pan B."/>
            <person name="Chen J."/>
            <person name="Bao Y."/>
            <person name="Liu F."/>
            <person name="Qi X."/>
            <person name="Gang D.R."/>
            <person name="Wen J."/>
            <person name="Li J."/>
        </authorList>
    </citation>
    <scope>NUCLEOTIDE SEQUENCE</scope>
    <source>
        <strain evidence="5">Dzin_1.0</strain>
    </source>
</reference>
<proteinExistence type="inferred from homology"/>
<dbReference type="GO" id="GO:0005829">
    <property type="term" value="C:cytosol"/>
    <property type="evidence" value="ECO:0007669"/>
    <property type="project" value="TreeGrafter"/>
</dbReference>
<dbReference type="GO" id="GO:0016020">
    <property type="term" value="C:membrane"/>
    <property type="evidence" value="ECO:0007669"/>
    <property type="project" value="TreeGrafter"/>
</dbReference>
<sequence length="302" mass="33796">MAEEEEEREDPWSSSDEFKEVPDSGTALAALAEGFEELARKLEGGAGDLRLDAFTEACSLVSVLFGCLGIAFKFAEFEYVSKVNDLYEASKTYDTLKNVLDYDIGQDTVKKPGSRSRHLRRVRLGLDLVKALFEQFLSSDDNSLREAASNAYAQTCAPYHPWAVRKAVGAGMYALPTREQLILNLNETDDSIQKEMTRYIIASRSAIIACGRKSWLSCCSAISPWEWRLTSFKFSPVLIAPSINTTMDYGPKLLEFPNAKKGPEVITLLASLGVDMDEIPIWLQQSHYKVFALAEYQQRSED</sequence>
<evidence type="ECO:0000256" key="2">
    <source>
        <dbReference type="ARBA" id="ARBA00022448"/>
    </source>
</evidence>
<dbReference type="InterPro" id="IPR014830">
    <property type="entry name" value="Glycolipid_transfer_prot_dom"/>
</dbReference>